<proteinExistence type="predicted"/>
<dbReference type="AlphaFoldDB" id="A0A8H7PHW5"/>
<name>A0A8H7PHW5_MORIS</name>
<evidence type="ECO:0000313" key="3">
    <source>
        <dbReference type="EMBL" id="KAG2174273.1"/>
    </source>
</evidence>
<sequence>MRFTSAVIALAAATVASAQQIVQIVDSTDFCLFMPTPGQEDMNISDSEQDATVYCLGNAPDATGAGKLPSGFILSAHYVSTSDYVQITGQINPAAAGLNVTDDGGQYDVAAPNGASCSGYQYFVQLIEPSGNDYCIRCCNSATDCNRGISEAGCARIVPGDFSGPGVPTGSVSSSAVASSSAAASSSVASSSVASSSAASSSALPSSSSKPASQSSKPAPAASSSLPTEAVSAQSESGAADLMRPAMYSMAALAVAMAFF</sequence>
<accession>A0A8H7PHW5</accession>
<gene>
    <name evidence="3" type="ORF">INT43_004296</name>
</gene>
<dbReference type="EMBL" id="JAEPQZ010000013">
    <property type="protein sequence ID" value="KAG2174273.1"/>
    <property type="molecule type" value="Genomic_DNA"/>
</dbReference>
<evidence type="ECO:0000256" key="2">
    <source>
        <dbReference type="SAM" id="SignalP"/>
    </source>
</evidence>
<reference evidence="3" key="1">
    <citation type="submission" date="2020-12" db="EMBL/GenBank/DDBJ databases">
        <title>Metabolic potential, ecology and presence of endohyphal bacteria is reflected in genomic diversity of Mucoromycotina.</title>
        <authorList>
            <person name="Muszewska A."/>
            <person name="Okrasinska A."/>
            <person name="Steczkiewicz K."/>
            <person name="Drgas O."/>
            <person name="Orlowska M."/>
            <person name="Perlinska-Lenart U."/>
            <person name="Aleksandrzak-Piekarczyk T."/>
            <person name="Szatraj K."/>
            <person name="Zielenkiewicz U."/>
            <person name="Pilsyk S."/>
            <person name="Malc E."/>
            <person name="Mieczkowski P."/>
            <person name="Kruszewska J.S."/>
            <person name="Biernat P."/>
            <person name="Pawlowska J."/>
        </authorList>
    </citation>
    <scope>NUCLEOTIDE SEQUENCE</scope>
    <source>
        <strain evidence="3">WA0000067209</strain>
    </source>
</reference>
<protein>
    <submittedName>
        <fullName evidence="3">Uncharacterized protein</fullName>
    </submittedName>
</protein>
<dbReference type="Proteomes" id="UP000654370">
    <property type="component" value="Unassembled WGS sequence"/>
</dbReference>
<keyword evidence="2" id="KW-0732">Signal</keyword>
<feature type="chain" id="PRO_5034518111" evidence="2">
    <location>
        <begin position="19"/>
        <end position="260"/>
    </location>
</feature>
<feature type="region of interest" description="Disordered" evidence="1">
    <location>
        <begin position="199"/>
        <end position="237"/>
    </location>
</feature>
<feature type="compositionally biased region" description="Low complexity" evidence="1">
    <location>
        <begin position="199"/>
        <end position="225"/>
    </location>
</feature>
<evidence type="ECO:0000256" key="1">
    <source>
        <dbReference type="SAM" id="MobiDB-lite"/>
    </source>
</evidence>
<comment type="caution">
    <text evidence="3">The sequence shown here is derived from an EMBL/GenBank/DDBJ whole genome shotgun (WGS) entry which is preliminary data.</text>
</comment>
<keyword evidence="4" id="KW-1185">Reference proteome</keyword>
<organism evidence="3 4">
    <name type="scientific">Mortierella isabellina</name>
    <name type="common">Filamentous fungus</name>
    <name type="synonym">Umbelopsis isabellina</name>
    <dbReference type="NCBI Taxonomy" id="91625"/>
    <lineage>
        <taxon>Eukaryota</taxon>
        <taxon>Fungi</taxon>
        <taxon>Fungi incertae sedis</taxon>
        <taxon>Mucoromycota</taxon>
        <taxon>Mucoromycotina</taxon>
        <taxon>Umbelopsidomycetes</taxon>
        <taxon>Umbelopsidales</taxon>
        <taxon>Umbelopsidaceae</taxon>
        <taxon>Umbelopsis</taxon>
    </lineage>
</organism>
<feature type="signal peptide" evidence="2">
    <location>
        <begin position="1"/>
        <end position="18"/>
    </location>
</feature>
<evidence type="ECO:0000313" key="4">
    <source>
        <dbReference type="Proteomes" id="UP000654370"/>
    </source>
</evidence>
<dbReference type="OrthoDB" id="3044029at2759"/>